<reference evidence="5" key="1">
    <citation type="submission" date="2015-11" db="EMBL/GenBank/DDBJ databases">
        <title>De novo transcriptome assembly of four potential Pierce s Disease insect vectors from Arizona vineyards.</title>
        <authorList>
            <person name="Tassone E.E."/>
        </authorList>
    </citation>
    <scope>NUCLEOTIDE SEQUENCE</scope>
</reference>
<gene>
    <name evidence="5" type="ORF">g.17910</name>
</gene>
<evidence type="ECO:0000256" key="3">
    <source>
        <dbReference type="SAM" id="MobiDB-lite"/>
    </source>
</evidence>
<keyword evidence="1" id="KW-0597">Phosphoprotein</keyword>
<evidence type="ECO:0000256" key="2">
    <source>
        <dbReference type="ARBA" id="ARBA00046328"/>
    </source>
</evidence>
<dbReference type="SMART" id="SM00513">
    <property type="entry name" value="SAP"/>
    <property type="match status" value="1"/>
</dbReference>
<dbReference type="InterPro" id="IPR003034">
    <property type="entry name" value="SAP_dom"/>
</dbReference>
<dbReference type="InterPro" id="IPR036361">
    <property type="entry name" value="SAP_dom_sf"/>
</dbReference>
<dbReference type="InterPro" id="IPR052240">
    <property type="entry name" value="SAP_domain_ribonucleoprotein"/>
</dbReference>
<dbReference type="AlphaFoldDB" id="A0A1B6FK66"/>
<evidence type="ECO:0000313" key="5">
    <source>
        <dbReference type="EMBL" id="JAS50606.1"/>
    </source>
</evidence>
<accession>A0A1B6FK66</accession>
<sequence>MASQNSSVEVNLDISKMKVVDIKRELKSKGLSTAGTKTELVQRLQAANTPTAQDLILDDGNGDAEMIDEDEVLAGGVDEEEDFDDDDLTADAVLAEEPKAIAAESTVPSAKRPADTPQEAQPKKRVLVRPVSVTTSSAKENEQEKSTNVEINKEKTDTNEKKIVKLTSVSVKERLELRAQKFGTPLSEAAKKEARAARFGISSTTPSDVSQITTSTKITIVGPNEETLKKRAERFGGNVSSLALKAEESEKLKKRQERFGLSAATAQTLDEKKKLRAERFKL</sequence>
<organism evidence="5">
    <name type="scientific">Cuerna arida</name>
    <dbReference type="NCBI Taxonomy" id="1464854"/>
    <lineage>
        <taxon>Eukaryota</taxon>
        <taxon>Metazoa</taxon>
        <taxon>Ecdysozoa</taxon>
        <taxon>Arthropoda</taxon>
        <taxon>Hexapoda</taxon>
        <taxon>Insecta</taxon>
        <taxon>Pterygota</taxon>
        <taxon>Neoptera</taxon>
        <taxon>Paraneoptera</taxon>
        <taxon>Hemiptera</taxon>
        <taxon>Auchenorrhyncha</taxon>
        <taxon>Membracoidea</taxon>
        <taxon>Cicadellidae</taxon>
        <taxon>Cicadellinae</taxon>
        <taxon>Proconiini</taxon>
        <taxon>Cuerna</taxon>
    </lineage>
</organism>
<evidence type="ECO:0000256" key="1">
    <source>
        <dbReference type="ARBA" id="ARBA00022553"/>
    </source>
</evidence>
<feature type="region of interest" description="Disordered" evidence="3">
    <location>
        <begin position="97"/>
        <end position="154"/>
    </location>
</feature>
<dbReference type="GO" id="GO:0016973">
    <property type="term" value="P:poly(A)+ mRNA export from nucleus"/>
    <property type="evidence" value="ECO:0007669"/>
    <property type="project" value="TreeGrafter"/>
</dbReference>
<evidence type="ECO:0000259" key="4">
    <source>
        <dbReference type="PROSITE" id="PS50800"/>
    </source>
</evidence>
<dbReference type="PANTHER" id="PTHR46551:SF1">
    <property type="entry name" value="SAP DOMAIN-CONTAINING RIBONUCLEOPROTEIN"/>
    <property type="match status" value="1"/>
</dbReference>
<dbReference type="Gene3D" id="1.10.720.30">
    <property type="entry name" value="SAP domain"/>
    <property type="match status" value="1"/>
</dbReference>
<protein>
    <recommendedName>
        <fullName evidence="4">SAP domain-containing protein</fullName>
    </recommendedName>
</protein>
<feature type="domain" description="SAP" evidence="4">
    <location>
        <begin position="14"/>
        <end position="48"/>
    </location>
</feature>
<dbReference type="SUPFAM" id="SSF68906">
    <property type="entry name" value="SAP domain"/>
    <property type="match status" value="1"/>
</dbReference>
<feature type="compositionally biased region" description="Basic and acidic residues" evidence="3">
    <location>
        <begin position="139"/>
        <end position="154"/>
    </location>
</feature>
<comment type="similarity">
    <text evidence="2">Belongs to the SAP domain-containing ribonucleoprotein family.</text>
</comment>
<dbReference type="GO" id="GO:0005634">
    <property type="term" value="C:nucleus"/>
    <property type="evidence" value="ECO:0007669"/>
    <property type="project" value="TreeGrafter"/>
</dbReference>
<dbReference type="PROSITE" id="PS50800">
    <property type="entry name" value="SAP"/>
    <property type="match status" value="1"/>
</dbReference>
<proteinExistence type="inferred from homology"/>
<dbReference type="EMBL" id="GECZ01019163">
    <property type="protein sequence ID" value="JAS50606.1"/>
    <property type="molecule type" value="Transcribed_RNA"/>
</dbReference>
<name>A0A1B6FK66_9HEMI</name>
<dbReference type="Pfam" id="PF02037">
    <property type="entry name" value="SAP"/>
    <property type="match status" value="1"/>
</dbReference>
<dbReference type="PANTHER" id="PTHR46551">
    <property type="entry name" value="SAP DOMAIN-CONTAINING RIBONUCLEOPROTEIN"/>
    <property type="match status" value="1"/>
</dbReference>